<reference evidence="3 4" key="1">
    <citation type="journal article" date="2024" name="IMA Fungus">
        <title>IMA Genome - F19 : A genome assembly and annotation guide to empower mycologists, including annotated draft genome sequences of Ceratocystis pirilliformis, Diaporthe australafricana, Fusarium ophioides, Paecilomyces lecythidis, and Sporothrix stenoceras.</title>
        <authorList>
            <person name="Aylward J."/>
            <person name="Wilson A.M."/>
            <person name="Visagie C.M."/>
            <person name="Spraker J."/>
            <person name="Barnes I."/>
            <person name="Buitendag C."/>
            <person name="Ceriani C."/>
            <person name="Del Mar Angel L."/>
            <person name="du Plessis D."/>
            <person name="Fuchs T."/>
            <person name="Gasser K."/>
            <person name="Kramer D."/>
            <person name="Li W."/>
            <person name="Munsamy K."/>
            <person name="Piso A."/>
            <person name="Price J.L."/>
            <person name="Sonnekus B."/>
            <person name="Thomas C."/>
            <person name="van der Nest A."/>
            <person name="van Dijk A."/>
            <person name="van Heerden A."/>
            <person name="van Vuuren N."/>
            <person name="Yilmaz N."/>
            <person name="Duong T.A."/>
            <person name="van der Merwe N.A."/>
            <person name="Wingfield M.J."/>
            <person name="Wingfield B.D."/>
        </authorList>
    </citation>
    <scope>NUCLEOTIDE SEQUENCE [LARGE SCALE GENOMIC DNA]</scope>
    <source>
        <strain evidence="3 4">CMW 5346</strain>
    </source>
</reference>
<dbReference type="Pfam" id="PF07716">
    <property type="entry name" value="bZIP_2"/>
    <property type="match status" value="1"/>
</dbReference>
<feature type="compositionally biased region" description="Low complexity" evidence="1">
    <location>
        <begin position="185"/>
        <end position="202"/>
    </location>
</feature>
<accession>A0ABR3YN73</accession>
<dbReference type="PROSITE" id="PS00036">
    <property type="entry name" value="BZIP_BASIC"/>
    <property type="match status" value="1"/>
</dbReference>
<dbReference type="EMBL" id="JAWCUI010000076">
    <property type="protein sequence ID" value="KAL1889318.1"/>
    <property type="molecule type" value="Genomic_DNA"/>
</dbReference>
<organism evidence="3 4">
    <name type="scientific">Sporothrix stenoceras</name>
    <dbReference type="NCBI Taxonomy" id="5173"/>
    <lineage>
        <taxon>Eukaryota</taxon>
        <taxon>Fungi</taxon>
        <taxon>Dikarya</taxon>
        <taxon>Ascomycota</taxon>
        <taxon>Pezizomycotina</taxon>
        <taxon>Sordariomycetes</taxon>
        <taxon>Sordariomycetidae</taxon>
        <taxon>Ophiostomatales</taxon>
        <taxon>Ophiostomataceae</taxon>
        <taxon>Sporothrix</taxon>
    </lineage>
</organism>
<feature type="compositionally biased region" description="Polar residues" evidence="1">
    <location>
        <begin position="1"/>
        <end position="11"/>
    </location>
</feature>
<dbReference type="CDD" id="cd14686">
    <property type="entry name" value="bZIP"/>
    <property type="match status" value="1"/>
</dbReference>
<feature type="compositionally biased region" description="Polar residues" evidence="1">
    <location>
        <begin position="35"/>
        <end position="46"/>
    </location>
</feature>
<feature type="compositionally biased region" description="Acidic residues" evidence="1">
    <location>
        <begin position="556"/>
        <end position="570"/>
    </location>
</feature>
<evidence type="ECO:0000313" key="3">
    <source>
        <dbReference type="EMBL" id="KAL1889318.1"/>
    </source>
</evidence>
<gene>
    <name evidence="3" type="ORF">Sste5346_008973</name>
</gene>
<dbReference type="SUPFAM" id="SSF57959">
    <property type="entry name" value="Leucine zipper domain"/>
    <property type="match status" value="1"/>
</dbReference>
<proteinExistence type="predicted"/>
<dbReference type="SMART" id="SM00338">
    <property type="entry name" value="BRLZ"/>
    <property type="match status" value="1"/>
</dbReference>
<feature type="region of interest" description="Disordered" evidence="1">
    <location>
        <begin position="299"/>
        <end position="341"/>
    </location>
</feature>
<feature type="region of interest" description="Disordered" evidence="1">
    <location>
        <begin position="494"/>
        <end position="587"/>
    </location>
</feature>
<dbReference type="Proteomes" id="UP001583186">
    <property type="component" value="Unassembled WGS sequence"/>
</dbReference>
<dbReference type="InterPro" id="IPR046347">
    <property type="entry name" value="bZIP_sf"/>
</dbReference>
<feature type="compositionally biased region" description="Low complexity" evidence="1">
    <location>
        <begin position="530"/>
        <end position="541"/>
    </location>
</feature>
<evidence type="ECO:0000313" key="4">
    <source>
        <dbReference type="Proteomes" id="UP001583186"/>
    </source>
</evidence>
<protein>
    <recommendedName>
        <fullName evidence="2">BZIP domain-containing protein</fullName>
    </recommendedName>
</protein>
<feature type="region of interest" description="Disordered" evidence="1">
    <location>
        <begin position="1"/>
        <end position="52"/>
    </location>
</feature>
<name>A0ABR3YN73_9PEZI</name>
<feature type="domain" description="BZIP" evidence="2">
    <location>
        <begin position="444"/>
        <end position="497"/>
    </location>
</feature>
<evidence type="ECO:0000259" key="2">
    <source>
        <dbReference type="PROSITE" id="PS50217"/>
    </source>
</evidence>
<dbReference type="Gene3D" id="1.20.5.170">
    <property type="match status" value="1"/>
</dbReference>
<evidence type="ECO:0000256" key="1">
    <source>
        <dbReference type="SAM" id="MobiDB-lite"/>
    </source>
</evidence>
<feature type="region of interest" description="Disordered" evidence="1">
    <location>
        <begin position="367"/>
        <end position="394"/>
    </location>
</feature>
<sequence>MNSDHSSQRSLPMTPPRRASQQSTTSTPTPPSTGRHYQQKLQTPPNHMTLPLSLPMSTMAAMTMSSMPLSMPLTMPLALPTDATTTTATQSHDVFGEHMYYGQESGSASNSNNNGNNSHAEVANMGMDPGLDSAMDMNLGMELGMDMTLGMDMDDVDMGVIMYMSMPEDNHMTYTGFSYDQTSSCNAQASSSSHGSTATNANHNSARQSTPPSMYLFNEPGMSLDNTTASPYGDPLTGYSTSSTTGGFPFNTSSSMAPSTLSSSYPSIYPIPQAATAAMEPTGESTFTTSMSLPTTSTLNSIAMSSPPLTRSRARHGRTYSTRSASDPIPSTKGRGNGHCRHTRGVSFDSADDDYFEDCCDVDDNNNDTNDTPANQQHQLRPGPNINGPPPIDPSDWRARLRYCEQAKHKASLDASLVRLLELSEGLDDYELEARRAANLRFDRVREQRLKDRNNEAAKRSRQRKVARIEAAEQSIASLRRERAQLAGEVQQLRRQLAAATSPGRDAKVHKGGRQSTTPQRRRSSEHSSGHSGHSGRLSNSPNGRGKHSRRNSDESAIDDEEDEDSEDEDHIDRPRHGNSIVVGMLA</sequence>
<feature type="region of interest" description="Disordered" evidence="1">
    <location>
        <begin position="185"/>
        <end position="213"/>
    </location>
</feature>
<feature type="compositionally biased region" description="Polar residues" evidence="1">
    <location>
        <begin position="203"/>
        <end position="212"/>
    </location>
</feature>
<comment type="caution">
    <text evidence="3">The sequence shown here is derived from an EMBL/GenBank/DDBJ whole genome shotgun (WGS) entry which is preliminary data.</text>
</comment>
<dbReference type="InterPro" id="IPR004827">
    <property type="entry name" value="bZIP"/>
</dbReference>
<keyword evidence="4" id="KW-1185">Reference proteome</keyword>
<dbReference type="PROSITE" id="PS50217">
    <property type="entry name" value="BZIP"/>
    <property type="match status" value="1"/>
</dbReference>